<feature type="region of interest" description="Disordered" evidence="1">
    <location>
        <begin position="479"/>
        <end position="549"/>
    </location>
</feature>
<feature type="region of interest" description="Disordered" evidence="1">
    <location>
        <begin position="623"/>
        <end position="657"/>
    </location>
</feature>
<feature type="compositionally biased region" description="Polar residues" evidence="1">
    <location>
        <begin position="176"/>
        <end position="193"/>
    </location>
</feature>
<dbReference type="EMBL" id="KZ996219">
    <property type="protein sequence ID" value="RKO89220.1"/>
    <property type="molecule type" value="Genomic_DNA"/>
</dbReference>
<feature type="region of interest" description="Disordered" evidence="1">
    <location>
        <begin position="310"/>
        <end position="357"/>
    </location>
</feature>
<proteinExistence type="predicted"/>
<name>A0A4P9WE24_9FUNG</name>
<feature type="region of interest" description="Disordered" evidence="1">
    <location>
        <begin position="110"/>
        <end position="221"/>
    </location>
</feature>
<evidence type="ECO:0000313" key="2">
    <source>
        <dbReference type="EMBL" id="RKO89220.1"/>
    </source>
</evidence>
<feature type="compositionally biased region" description="Basic and acidic residues" evidence="1">
    <location>
        <begin position="332"/>
        <end position="348"/>
    </location>
</feature>
<accession>A0A4P9WE24</accession>
<reference evidence="3" key="1">
    <citation type="journal article" date="2018" name="Nat. Microbiol.">
        <title>Leveraging single-cell genomics to expand the fungal tree of life.</title>
        <authorList>
            <person name="Ahrendt S.R."/>
            <person name="Quandt C.A."/>
            <person name="Ciobanu D."/>
            <person name="Clum A."/>
            <person name="Salamov A."/>
            <person name="Andreopoulos B."/>
            <person name="Cheng J.F."/>
            <person name="Woyke T."/>
            <person name="Pelin A."/>
            <person name="Henrissat B."/>
            <person name="Reynolds N.K."/>
            <person name="Benny G.L."/>
            <person name="Smith M.E."/>
            <person name="James T.Y."/>
            <person name="Grigoriev I.V."/>
        </authorList>
    </citation>
    <scope>NUCLEOTIDE SEQUENCE [LARGE SCALE GENOMIC DNA]</scope>
</reference>
<dbReference type="Proteomes" id="UP000269721">
    <property type="component" value="Unassembled WGS sequence"/>
</dbReference>
<feature type="region of interest" description="Disordered" evidence="1">
    <location>
        <begin position="421"/>
        <end position="467"/>
    </location>
</feature>
<sequence>MLGAGANQILHFGVTFDDPSAQNVLFAMHSSHNELLELVRLFNPRDVYPCVGNKKVRAGAEIRAKFDHLIDNTMRQDSWGSAGPPREDPVVPVARGPSVSELLQQILDNATKGGNQPNPDAEEAVGGAGENITLDPPPPDPPSALHAGDDDAMTQFDPPLHDALLEDDDDDDKTQIDTSLPPDNSRTASSYSPPSRLLDRAASVESRTTIPCGNEPAGRGGGVSQGLHVFCRSSPACSPPGLRVIDGPLVVDEFLPNGSGDAIEEMVSADRRRETVQDSMDCDPDEVLANAGTALIYPCPLATAWTLPGTKAPPARASESVKRKSPAVRNETGSRDRARTDLGRRDGPFTDVPPIATTRPADTLAKIDVDWCRDSDIATSSAAGERREITDPMQLDHPSARSDPSAVAPLVRQISRHLITSPNINVDRPGERGMDSTVSSAPAKRVKSTDSIQRAPPPALKPRSPPIVVPLVRQKASRQLPSGWFTKRPTPTPALAHRRTQSPPPNPASSPDRASLFIPSSIPHEREEDFADFSPPRARPSYPAGFARSPRWPEELDEIVGSSVDDFSIPDPVGSLALGTAQLQVVGLTVDADSERGDAAAGRAKGRVRPYPEVGERVRQRGRVSLPGKAVAQSDAGAKRSRSLGGSTSQRRLLIPTARVTASLRELSTNDGGRENTLPGGGGSLSSLGSRIMAAVSARGRSGGARAIAAAASSAGTRRTITNLAPPPNRKNPITTTATHHPAAPATHPIRPKPPLPIPLLPRNTLRGGHACWIHLGDRYPVTDTRPRRACSYSGCGFAGWVAACFYVFGWA</sequence>
<dbReference type="OrthoDB" id="5561659at2759"/>
<keyword evidence="3" id="KW-1185">Reference proteome</keyword>
<protein>
    <submittedName>
        <fullName evidence="2">Uncharacterized protein</fullName>
    </submittedName>
</protein>
<evidence type="ECO:0000256" key="1">
    <source>
        <dbReference type="SAM" id="MobiDB-lite"/>
    </source>
</evidence>
<dbReference type="AlphaFoldDB" id="A0A4P9WE24"/>
<evidence type="ECO:0000313" key="3">
    <source>
        <dbReference type="Proteomes" id="UP000269721"/>
    </source>
</evidence>
<feature type="region of interest" description="Disordered" evidence="1">
    <location>
        <begin position="379"/>
        <end position="407"/>
    </location>
</feature>
<gene>
    <name evidence="2" type="ORF">BDK51DRAFT_50953</name>
</gene>
<organism evidence="2 3">
    <name type="scientific">Blyttiomyces helicus</name>
    <dbReference type="NCBI Taxonomy" id="388810"/>
    <lineage>
        <taxon>Eukaryota</taxon>
        <taxon>Fungi</taxon>
        <taxon>Fungi incertae sedis</taxon>
        <taxon>Chytridiomycota</taxon>
        <taxon>Chytridiomycota incertae sedis</taxon>
        <taxon>Chytridiomycetes</taxon>
        <taxon>Chytridiomycetes incertae sedis</taxon>
        <taxon>Blyttiomyces</taxon>
    </lineage>
</organism>
<feature type="compositionally biased region" description="Pro residues" evidence="1">
    <location>
        <begin position="455"/>
        <end position="467"/>
    </location>
</feature>